<sequence length="245" mass="27810">MQVCPSLLFCVRVPFYSIDCRQRTLSRQADPQGNSISWVALHRRCSVLLSSMDTLLVLQEFSPTPPKLKPRISPYRYPFFKPWYHLIMVAMWEILVPGITFADAKIKQVTDPTGNVNLSPFQQWESAYECLQNKSHSCSDEYTLTEAGWMNVTSDDTAEFCKSGGCGEHTKAVLTCIHHVKRDYKFINKATTWDLNYTITHGCNSGFNGTTYISNARRRLQSPIAVIFSILAAVLLLNLDDKLCI</sequence>
<keyword evidence="1" id="KW-0812">Transmembrane</keyword>
<gene>
    <name evidence="3" type="ORF">V6N11_005163</name>
</gene>
<keyword evidence="1" id="KW-1133">Transmembrane helix</keyword>
<evidence type="ECO:0000256" key="1">
    <source>
        <dbReference type="SAM" id="Phobius"/>
    </source>
</evidence>
<evidence type="ECO:0000313" key="3">
    <source>
        <dbReference type="EMBL" id="KAK9013989.1"/>
    </source>
</evidence>
<name>A0ABR2RMG6_9ROSI</name>
<feature type="transmembrane region" description="Helical" evidence="1">
    <location>
        <begin position="220"/>
        <end position="239"/>
    </location>
</feature>
<dbReference type="EMBL" id="JBBPBN010000021">
    <property type="protein sequence ID" value="KAK9013989.1"/>
    <property type="molecule type" value="Genomic_DNA"/>
</dbReference>
<organism evidence="3 4">
    <name type="scientific">Hibiscus sabdariffa</name>
    <name type="common">roselle</name>
    <dbReference type="NCBI Taxonomy" id="183260"/>
    <lineage>
        <taxon>Eukaryota</taxon>
        <taxon>Viridiplantae</taxon>
        <taxon>Streptophyta</taxon>
        <taxon>Embryophyta</taxon>
        <taxon>Tracheophyta</taxon>
        <taxon>Spermatophyta</taxon>
        <taxon>Magnoliopsida</taxon>
        <taxon>eudicotyledons</taxon>
        <taxon>Gunneridae</taxon>
        <taxon>Pentapetalae</taxon>
        <taxon>rosids</taxon>
        <taxon>malvids</taxon>
        <taxon>Malvales</taxon>
        <taxon>Malvaceae</taxon>
        <taxon>Malvoideae</taxon>
        <taxon>Hibiscus</taxon>
    </lineage>
</organism>
<reference evidence="3 4" key="1">
    <citation type="journal article" date="2024" name="G3 (Bethesda)">
        <title>Genome assembly of Hibiscus sabdariffa L. provides insights into metabolisms of medicinal natural products.</title>
        <authorList>
            <person name="Kim T."/>
        </authorList>
    </citation>
    <scope>NUCLEOTIDE SEQUENCE [LARGE SCALE GENOMIC DNA]</scope>
    <source>
        <strain evidence="3">TK-2024</strain>
        <tissue evidence="3">Old leaves</tissue>
    </source>
</reference>
<keyword evidence="1" id="KW-0472">Membrane</keyword>
<dbReference type="InterPro" id="IPR056633">
    <property type="entry name" value="DUF7731"/>
</dbReference>
<dbReference type="Proteomes" id="UP001396334">
    <property type="component" value="Unassembled WGS sequence"/>
</dbReference>
<proteinExistence type="predicted"/>
<evidence type="ECO:0000259" key="2">
    <source>
        <dbReference type="Pfam" id="PF24865"/>
    </source>
</evidence>
<dbReference type="Pfam" id="PF24865">
    <property type="entry name" value="DUF7731"/>
    <property type="match status" value="1"/>
</dbReference>
<accession>A0ABR2RMG6</accession>
<dbReference type="PANTHER" id="PTHR34366">
    <property type="entry name" value="OS07G0289901 PROTEIN-RELATED"/>
    <property type="match status" value="1"/>
</dbReference>
<feature type="domain" description="DUF7731" evidence="2">
    <location>
        <begin position="120"/>
        <end position="206"/>
    </location>
</feature>
<keyword evidence="4" id="KW-1185">Reference proteome</keyword>
<comment type="caution">
    <text evidence="3">The sequence shown here is derived from an EMBL/GenBank/DDBJ whole genome shotgun (WGS) entry which is preliminary data.</text>
</comment>
<protein>
    <recommendedName>
        <fullName evidence="2">DUF7731 domain-containing protein</fullName>
    </recommendedName>
</protein>
<dbReference type="PANTHER" id="PTHR34366:SF7">
    <property type="entry name" value="TRANSMEMBRANE PROTEIN"/>
    <property type="match status" value="1"/>
</dbReference>
<evidence type="ECO:0000313" key="4">
    <source>
        <dbReference type="Proteomes" id="UP001396334"/>
    </source>
</evidence>